<protein>
    <submittedName>
        <fullName evidence="1">Superoxide dismutase</fullName>
        <ecNumber evidence="1">1.15.1.1</ecNumber>
    </submittedName>
</protein>
<proteinExistence type="predicted"/>
<name>A0ACC1HUL1_9FUNG</name>
<sequence>MLKSTILLAAAALALAASPAQAKDERAQARFTCPDGLQVDVQIFQRPDLESGNIYTGFDATFSNIPASYTAGHAWHVHQTPVPAALKDGQNDCDATGGHLDPAGVKKSGSSYKCDPKNPLSTCEAGDWAGLVGNIVATSDGQLRIYYTSPDPAFLPTPYNLTQHSVVIHNASGTRICCGNITKLPTKCAPKPK</sequence>
<evidence type="ECO:0000313" key="1">
    <source>
        <dbReference type="EMBL" id="KAJ1679725.1"/>
    </source>
</evidence>
<dbReference type="EMBL" id="JAMZIH010000211">
    <property type="protein sequence ID" value="KAJ1679725.1"/>
    <property type="molecule type" value="Genomic_DNA"/>
</dbReference>
<keyword evidence="2" id="KW-1185">Reference proteome</keyword>
<reference evidence="1" key="1">
    <citation type="submission" date="2022-06" db="EMBL/GenBank/DDBJ databases">
        <title>Phylogenomic reconstructions and comparative analyses of Kickxellomycotina fungi.</title>
        <authorList>
            <person name="Reynolds N.K."/>
            <person name="Stajich J.E."/>
            <person name="Barry K."/>
            <person name="Grigoriev I.V."/>
            <person name="Crous P."/>
            <person name="Smith M.E."/>
        </authorList>
    </citation>
    <scope>NUCLEOTIDE SEQUENCE</scope>
    <source>
        <strain evidence="1">RSA 2271</strain>
    </source>
</reference>
<dbReference type="Proteomes" id="UP001145114">
    <property type="component" value="Unassembled WGS sequence"/>
</dbReference>
<gene>
    <name evidence="1" type="primary">SOD4</name>
    <name evidence="1" type="ORF">EV182_001452</name>
</gene>
<evidence type="ECO:0000313" key="2">
    <source>
        <dbReference type="Proteomes" id="UP001145114"/>
    </source>
</evidence>
<keyword evidence="1" id="KW-0560">Oxidoreductase</keyword>
<organism evidence="1 2">
    <name type="scientific">Spiromyces aspiralis</name>
    <dbReference type="NCBI Taxonomy" id="68401"/>
    <lineage>
        <taxon>Eukaryota</taxon>
        <taxon>Fungi</taxon>
        <taxon>Fungi incertae sedis</taxon>
        <taxon>Zoopagomycota</taxon>
        <taxon>Kickxellomycotina</taxon>
        <taxon>Kickxellomycetes</taxon>
        <taxon>Kickxellales</taxon>
        <taxon>Kickxellaceae</taxon>
        <taxon>Spiromyces</taxon>
    </lineage>
</organism>
<comment type="caution">
    <text evidence="1">The sequence shown here is derived from an EMBL/GenBank/DDBJ whole genome shotgun (WGS) entry which is preliminary data.</text>
</comment>
<accession>A0ACC1HUL1</accession>
<dbReference type="EC" id="1.15.1.1" evidence="1"/>